<name>V4LBH9_EUTSA</name>
<proteinExistence type="predicted"/>
<evidence type="ECO:0000313" key="2">
    <source>
        <dbReference type="EMBL" id="ESQ39752.1"/>
    </source>
</evidence>
<evidence type="ECO:0000256" key="1">
    <source>
        <dbReference type="SAM" id="MobiDB-lite"/>
    </source>
</evidence>
<organism evidence="2 3">
    <name type="scientific">Eutrema salsugineum</name>
    <name type="common">Saltwater cress</name>
    <name type="synonym">Sisymbrium salsugineum</name>
    <dbReference type="NCBI Taxonomy" id="72664"/>
    <lineage>
        <taxon>Eukaryota</taxon>
        <taxon>Viridiplantae</taxon>
        <taxon>Streptophyta</taxon>
        <taxon>Embryophyta</taxon>
        <taxon>Tracheophyta</taxon>
        <taxon>Spermatophyta</taxon>
        <taxon>Magnoliopsida</taxon>
        <taxon>eudicotyledons</taxon>
        <taxon>Gunneridae</taxon>
        <taxon>Pentapetalae</taxon>
        <taxon>rosids</taxon>
        <taxon>malvids</taxon>
        <taxon>Brassicales</taxon>
        <taxon>Brassicaceae</taxon>
        <taxon>Eutremeae</taxon>
        <taxon>Eutrema</taxon>
    </lineage>
</organism>
<dbReference type="AlphaFoldDB" id="V4LBH9"/>
<dbReference type="KEGG" id="eus:EUTSA_v10001089mg"/>
<accession>V4LBH9</accession>
<protein>
    <submittedName>
        <fullName evidence="2">Uncharacterized protein</fullName>
    </submittedName>
</protein>
<dbReference type="EMBL" id="KI517465">
    <property type="protein sequence ID" value="ESQ39752.1"/>
    <property type="molecule type" value="Genomic_DNA"/>
</dbReference>
<keyword evidence="3" id="KW-1185">Reference proteome</keyword>
<evidence type="ECO:0000313" key="3">
    <source>
        <dbReference type="Proteomes" id="UP000030689"/>
    </source>
</evidence>
<dbReference type="Gramene" id="ESQ39752">
    <property type="protein sequence ID" value="ESQ39752"/>
    <property type="gene ID" value="EUTSA_v10001089mg"/>
</dbReference>
<gene>
    <name evidence="2" type="ORF">EUTSA_v10001089mg</name>
</gene>
<reference evidence="2 3" key="1">
    <citation type="journal article" date="2013" name="Front. Plant Sci.">
        <title>The Reference Genome of the Halophytic Plant Eutrema salsugineum.</title>
        <authorList>
            <person name="Yang R."/>
            <person name="Jarvis D.E."/>
            <person name="Chen H."/>
            <person name="Beilstein M.A."/>
            <person name="Grimwood J."/>
            <person name="Jenkins J."/>
            <person name="Shu S."/>
            <person name="Prochnik S."/>
            <person name="Xin M."/>
            <person name="Ma C."/>
            <person name="Schmutz J."/>
            <person name="Wing R.A."/>
            <person name="Mitchell-Olds T."/>
            <person name="Schumaker K.S."/>
            <person name="Wang X."/>
        </authorList>
    </citation>
    <scope>NUCLEOTIDE SEQUENCE [LARGE SCALE GENOMIC DNA]</scope>
</reference>
<sequence>MYSKYGFYKAMPGNSHKPKKKVTKRQVLNQESLILLCNTMYKIIESTRGRKITILFGALTEKLSTQHPSSTMVSSFGKFENCCCCFW</sequence>
<dbReference type="Proteomes" id="UP000030689">
    <property type="component" value="Unassembled WGS sequence"/>
</dbReference>
<feature type="region of interest" description="Disordered" evidence="1">
    <location>
        <begin position="1"/>
        <end position="22"/>
    </location>
</feature>